<protein>
    <recommendedName>
        <fullName evidence="3">FbpB family small basic protein</fullName>
    </recommendedName>
</protein>
<dbReference type="Pfam" id="PF13040">
    <property type="entry name" value="Fur_reg_FbpB"/>
    <property type="match status" value="1"/>
</dbReference>
<dbReference type="EMBL" id="JACHGH010000022">
    <property type="protein sequence ID" value="MBB6455421.1"/>
    <property type="molecule type" value="Genomic_DNA"/>
</dbReference>
<evidence type="ECO:0008006" key="3">
    <source>
        <dbReference type="Google" id="ProtNLM"/>
    </source>
</evidence>
<keyword evidence="2" id="KW-1185">Reference proteome</keyword>
<evidence type="ECO:0000313" key="1">
    <source>
        <dbReference type="EMBL" id="MBB6455421.1"/>
    </source>
</evidence>
<evidence type="ECO:0000313" key="2">
    <source>
        <dbReference type="Proteomes" id="UP000581688"/>
    </source>
</evidence>
<proteinExistence type="predicted"/>
<reference evidence="1 2" key="1">
    <citation type="submission" date="2020-08" db="EMBL/GenBank/DDBJ databases">
        <title>Genomic Encyclopedia of Type Strains, Phase IV (KMG-IV): sequencing the most valuable type-strain genomes for metagenomic binning, comparative biology and taxonomic classification.</title>
        <authorList>
            <person name="Goeker M."/>
        </authorList>
    </citation>
    <scope>NUCLEOTIDE SEQUENCE [LARGE SCALE GENOMIC DNA]</scope>
    <source>
        <strain evidence="1 2">DSM 19612</strain>
    </source>
</reference>
<comment type="caution">
    <text evidence="1">The sequence shown here is derived from an EMBL/GenBank/DDBJ whole genome shotgun (WGS) entry which is preliminary data.</text>
</comment>
<gene>
    <name evidence="1" type="ORF">HNQ94_003921</name>
</gene>
<dbReference type="AlphaFoldDB" id="A0A841QA75"/>
<dbReference type="InterPro" id="IPR025004">
    <property type="entry name" value="SenN/SenS"/>
</dbReference>
<accession>A0A841QA75</accession>
<dbReference type="Proteomes" id="UP000581688">
    <property type="component" value="Unassembled WGS sequence"/>
</dbReference>
<name>A0A841QA75_9BACI</name>
<sequence length="48" mass="5970">MTMKRKKVRISDLMKRNREEILNCKVKMDIIERRVDEKYVKEKEKSNE</sequence>
<dbReference type="RefSeq" id="WP_174498005.1">
    <property type="nucleotide sequence ID" value="NZ_CADDWK010000027.1"/>
</dbReference>
<organism evidence="1 2">
    <name type="scientific">Salirhabdus euzebyi</name>
    <dbReference type="NCBI Taxonomy" id="394506"/>
    <lineage>
        <taxon>Bacteria</taxon>
        <taxon>Bacillati</taxon>
        <taxon>Bacillota</taxon>
        <taxon>Bacilli</taxon>
        <taxon>Bacillales</taxon>
        <taxon>Bacillaceae</taxon>
        <taxon>Salirhabdus</taxon>
    </lineage>
</organism>